<evidence type="ECO:0000313" key="5">
    <source>
        <dbReference type="Proteomes" id="UP000184356"/>
    </source>
</evidence>
<proteinExistence type="predicted"/>
<dbReference type="GeneID" id="63763731"/>
<dbReference type="RefSeq" id="XP_040699167.1">
    <property type="nucleotide sequence ID" value="XM_040847658.1"/>
</dbReference>
<dbReference type="Proteomes" id="UP000184356">
    <property type="component" value="Unassembled WGS sequence"/>
</dbReference>
<dbReference type="VEuPathDB" id="FungiDB:ASPSYDRAFT_48579"/>
<protein>
    <recommendedName>
        <fullName evidence="3">Alginate lyase domain-containing protein</fullName>
    </recommendedName>
</protein>
<dbReference type="STRING" id="1036612.A0A1L9T7L0"/>
<gene>
    <name evidence="4" type="ORF">ASPSYDRAFT_48579</name>
</gene>
<organism evidence="4 5">
    <name type="scientific">Aspergillus sydowii CBS 593.65</name>
    <dbReference type="NCBI Taxonomy" id="1036612"/>
    <lineage>
        <taxon>Eukaryota</taxon>
        <taxon>Fungi</taxon>
        <taxon>Dikarya</taxon>
        <taxon>Ascomycota</taxon>
        <taxon>Pezizomycotina</taxon>
        <taxon>Eurotiomycetes</taxon>
        <taxon>Eurotiomycetidae</taxon>
        <taxon>Eurotiales</taxon>
        <taxon>Aspergillaceae</taxon>
        <taxon>Aspergillus</taxon>
        <taxon>Aspergillus subgen. Nidulantes</taxon>
    </lineage>
</organism>
<evidence type="ECO:0000313" key="4">
    <source>
        <dbReference type="EMBL" id="OJJ55361.1"/>
    </source>
</evidence>
<dbReference type="InterPro" id="IPR008929">
    <property type="entry name" value="Chondroitin_lyas"/>
</dbReference>
<accession>A0A1L9T7L0</accession>
<evidence type="ECO:0000259" key="3">
    <source>
        <dbReference type="Pfam" id="PF05426"/>
    </source>
</evidence>
<dbReference type="SUPFAM" id="SSF48230">
    <property type="entry name" value="Chondroitin AC/alginate lyase"/>
    <property type="match status" value="1"/>
</dbReference>
<feature type="domain" description="Alginate lyase" evidence="3">
    <location>
        <begin position="80"/>
        <end position="297"/>
    </location>
</feature>
<keyword evidence="5" id="KW-1185">Reference proteome</keyword>
<evidence type="ECO:0000256" key="2">
    <source>
        <dbReference type="ARBA" id="ARBA00023239"/>
    </source>
</evidence>
<dbReference type="InterPro" id="IPR008397">
    <property type="entry name" value="Alginate_lyase_dom"/>
</dbReference>
<dbReference type="GO" id="GO:0016829">
    <property type="term" value="F:lyase activity"/>
    <property type="evidence" value="ECO:0007669"/>
    <property type="project" value="UniProtKB-KW"/>
</dbReference>
<keyword evidence="2" id="KW-0456">Lyase</keyword>
<dbReference type="OrthoDB" id="5302720at2759"/>
<name>A0A1L9T7L0_9EURO</name>
<evidence type="ECO:0000256" key="1">
    <source>
        <dbReference type="ARBA" id="ARBA00022729"/>
    </source>
</evidence>
<dbReference type="Pfam" id="PF05426">
    <property type="entry name" value="Alginate_lyase"/>
    <property type="match status" value="1"/>
</dbReference>
<reference evidence="5" key="1">
    <citation type="journal article" date="2017" name="Genome Biol.">
        <title>Comparative genomics reveals high biological diversity and specific adaptations in the industrially and medically important fungal genus Aspergillus.</title>
        <authorList>
            <person name="de Vries R.P."/>
            <person name="Riley R."/>
            <person name="Wiebenga A."/>
            <person name="Aguilar-Osorio G."/>
            <person name="Amillis S."/>
            <person name="Uchima C.A."/>
            <person name="Anderluh G."/>
            <person name="Asadollahi M."/>
            <person name="Askin M."/>
            <person name="Barry K."/>
            <person name="Battaglia E."/>
            <person name="Bayram O."/>
            <person name="Benocci T."/>
            <person name="Braus-Stromeyer S.A."/>
            <person name="Caldana C."/>
            <person name="Canovas D."/>
            <person name="Cerqueira G.C."/>
            <person name="Chen F."/>
            <person name="Chen W."/>
            <person name="Choi C."/>
            <person name="Clum A."/>
            <person name="Dos Santos R.A."/>
            <person name="Damasio A.R."/>
            <person name="Diallinas G."/>
            <person name="Emri T."/>
            <person name="Fekete E."/>
            <person name="Flipphi M."/>
            <person name="Freyberg S."/>
            <person name="Gallo A."/>
            <person name="Gournas C."/>
            <person name="Habgood R."/>
            <person name="Hainaut M."/>
            <person name="Harispe M.L."/>
            <person name="Henrissat B."/>
            <person name="Hilden K.S."/>
            <person name="Hope R."/>
            <person name="Hossain A."/>
            <person name="Karabika E."/>
            <person name="Karaffa L."/>
            <person name="Karanyi Z."/>
            <person name="Krasevec N."/>
            <person name="Kuo A."/>
            <person name="Kusch H."/>
            <person name="LaButti K."/>
            <person name="Lagendijk E.L."/>
            <person name="Lapidus A."/>
            <person name="Levasseur A."/>
            <person name="Lindquist E."/>
            <person name="Lipzen A."/>
            <person name="Logrieco A.F."/>
            <person name="MacCabe A."/>
            <person name="Maekelae M.R."/>
            <person name="Malavazi I."/>
            <person name="Melin P."/>
            <person name="Meyer V."/>
            <person name="Mielnichuk N."/>
            <person name="Miskei M."/>
            <person name="Molnar A.P."/>
            <person name="Mule G."/>
            <person name="Ngan C.Y."/>
            <person name="Orejas M."/>
            <person name="Orosz E."/>
            <person name="Ouedraogo J.P."/>
            <person name="Overkamp K.M."/>
            <person name="Park H.-S."/>
            <person name="Perrone G."/>
            <person name="Piumi F."/>
            <person name="Punt P.J."/>
            <person name="Ram A.F."/>
            <person name="Ramon A."/>
            <person name="Rauscher S."/>
            <person name="Record E."/>
            <person name="Riano-Pachon D.M."/>
            <person name="Robert V."/>
            <person name="Roehrig J."/>
            <person name="Ruller R."/>
            <person name="Salamov A."/>
            <person name="Salih N.S."/>
            <person name="Samson R.A."/>
            <person name="Sandor E."/>
            <person name="Sanguinetti M."/>
            <person name="Schuetze T."/>
            <person name="Sepcic K."/>
            <person name="Shelest E."/>
            <person name="Sherlock G."/>
            <person name="Sophianopoulou V."/>
            <person name="Squina F.M."/>
            <person name="Sun H."/>
            <person name="Susca A."/>
            <person name="Todd R.B."/>
            <person name="Tsang A."/>
            <person name="Unkles S.E."/>
            <person name="van de Wiele N."/>
            <person name="van Rossen-Uffink D."/>
            <person name="Oliveira J.V."/>
            <person name="Vesth T.C."/>
            <person name="Visser J."/>
            <person name="Yu J.-H."/>
            <person name="Zhou M."/>
            <person name="Andersen M.R."/>
            <person name="Archer D.B."/>
            <person name="Baker S.E."/>
            <person name="Benoit I."/>
            <person name="Brakhage A.A."/>
            <person name="Braus G.H."/>
            <person name="Fischer R."/>
            <person name="Frisvad J.C."/>
            <person name="Goldman G.H."/>
            <person name="Houbraken J."/>
            <person name="Oakley B."/>
            <person name="Pocsi I."/>
            <person name="Scazzocchio C."/>
            <person name="Seiboth B."/>
            <person name="vanKuyk P.A."/>
            <person name="Wortman J."/>
            <person name="Dyer P.S."/>
            <person name="Grigoriev I.V."/>
        </authorList>
    </citation>
    <scope>NUCLEOTIDE SEQUENCE [LARGE SCALE GENOMIC DNA]</scope>
    <source>
        <strain evidence="5">CBS 593.65</strain>
    </source>
</reference>
<dbReference type="GO" id="GO:0042597">
    <property type="term" value="C:periplasmic space"/>
    <property type="evidence" value="ECO:0007669"/>
    <property type="project" value="InterPro"/>
</dbReference>
<dbReference type="EMBL" id="KV878592">
    <property type="protein sequence ID" value="OJJ55361.1"/>
    <property type="molecule type" value="Genomic_DNA"/>
</dbReference>
<keyword evidence="1" id="KW-0732">Signal</keyword>
<dbReference type="AlphaFoldDB" id="A0A1L9T7L0"/>
<dbReference type="Gene3D" id="1.50.10.100">
    <property type="entry name" value="Chondroitin AC/alginate lyase"/>
    <property type="match status" value="1"/>
</dbReference>
<sequence>MKASTPLYTLLNAALSTAAITHPGLLHTEADFTRVQDFVSSKTEPQLTGWNKLAAHADAEYSPSATETVCRGSGCDPENYPTLYRDIAAAYTNAVYWKVTGTEANADAAAAILDAWSETMTTLDGSSDRFLASGIYGYQLANVAEILRDYENWSGLDKVVELLEGIFLPMNVDFLLRHNDAEIDHYWANWDLCNLASLHAIGVLSDNQTAIDQAITYFKEGEGNGALNNTIWTIHEEEDTGKPLGQGQEAGRDQGHSLLDFGLLGVLAQQAYNQGEDLFALWDNRILAGAEYAFKYNTGNDVPYTSYTNSDVTQDVISSSGRGGIRPIAELLYAHYSGVKDLDASWTGAYRDYVVEDGDGAEGGVGDYGSTSGGYDQLGFGTALFRLD</sequence>